<evidence type="ECO:0000259" key="11">
    <source>
        <dbReference type="PROSITE" id="PS50011"/>
    </source>
</evidence>
<dbReference type="SMART" id="SM00220">
    <property type="entry name" value="S_TKc"/>
    <property type="match status" value="1"/>
</dbReference>
<keyword evidence="5 12" id="KW-0418">Kinase</keyword>
<dbReference type="GO" id="GO:0050684">
    <property type="term" value="P:regulation of mRNA processing"/>
    <property type="evidence" value="ECO:0007669"/>
    <property type="project" value="TreeGrafter"/>
</dbReference>
<evidence type="ECO:0000256" key="9">
    <source>
        <dbReference type="PROSITE-ProRule" id="PRU10141"/>
    </source>
</evidence>
<evidence type="ECO:0000256" key="8">
    <source>
        <dbReference type="ARBA" id="ARBA00048679"/>
    </source>
</evidence>
<dbReference type="GO" id="GO:0004674">
    <property type="term" value="F:protein serine/threonine kinase activity"/>
    <property type="evidence" value="ECO:0007669"/>
    <property type="project" value="UniProtKB-KW"/>
</dbReference>
<dbReference type="PROSITE" id="PS00107">
    <property type="entry name" value="PROTEIN_KINASE_ATP"/>
    <property type="match status" value="1"/>
</dbReference>
<keyword evidence="4 9" id="KW-0547">Nucleotide-binding</keyword>
<dbReference type="GO" id="GO:0000245">
    <property type="term" value="P:spliceosomal complex assembly"/>
    <property type="evidence" value="ECO:0007669"/>
    <property type="project" value="TreeGrafter"/>
</dbReference>
<sequence>MFPRFARRFFNKAAKVVQTFPEEPLGLSVAELAGFYAPSLTSTLNEMYTLIGKLGWGIHSSVWLARDIRQQHIHQRYVAAKILSTHASEVQGKLAHELDVLRRINKNDAKTYPGRKHVATLLDDFTIADHHGPHLCLVFEALGDFKGSVYPSGTRLPLAAIKSIARQLLLALDFLHRDRKIVHTDLKPENLLLSLPDAEQVIQRYLAEVSTLESSTSAGAMSGSSIPVVLSHPLIPFGPGDTVSANFEIQLADFGTAAMVDGQHADTIQPVALRAPEVIIGTGWGTSVDIWSLGWLLFEFLTGAWLFQPLGGATWSPEAFHLAHMPGVTGDEFDLSYIRQGKNFERYFTPEGLMNLKVRGVADLDSALTSYNVLDDVEKQRFVEFVRPMLRLKPSDRPTAAELLKHEWIKA</sequence>
<dbReference type="InterPro" id="IPR011009">
    <property type="entry name" value="Kinase-like_dom_sf"/>
</dbReference>
<proteinExistence type="inferred from homology"/>
<dbReference type="SUPFAM" id="SSF56112">
    <property type="entry name" value="Protein kinase-like (PK-like)"/>
    <property type="match status" value="1"/>
</dbReference>
<dbReference type="AlphaFoldDB" id="A0A9P6CND1"/>
<dbReference type="GO" id="GO:0005737">
    <property type="term" value="C:cytoplasm"/>
    <property type="evidence" value="ECO:0007669"/>
    <property type="project" value="TreeGrafter"/>
</dbReference>
<dbReference type="InterPro" id="IPR017441">
    <property type="entry name" value="Protein_kinase_ATP_BS"/>
</dbReference>
<organism evidence="12 13">
    <name type="scientific">Pholiota conissans</name>
    <dbReference type="NCBI Taxonomy" id="109636"/>
    <lineage>
        <taxon>Eukaryota</taxon>
        <taxon>Fungi</taxon>
        <taxon>Dikarya</taxon>
        <taxon>Basidiomycota</taxon>
        <taxon>Agaricomycotina</taxon>
        <taxon>Agaricomycetes</taxon>
        <taxon>Agaricomycetidae</taxon>
        <taxon>Agaricales</taxon>
        <taxon>Agaricineae</taxon>
        <taxon>Strophariaceae</taxon>
        <taxon>Pholiota</taxon>
    </lineage>
</organism>
<dbReference type="Proteomes" id="UP000807469">
    <property type="component" value="Unassembled WGS sequence"/>
</dbReference>
<evidence type="ECO:0000256" key="2">
    <source>
        <dbReference type="ARBA" id="ARBA00022527"/>
    </source>
</evidence>
<dbReference type="PANTHER" id="PTHR47634">
    <property type="entry name" value="PROTEIN KINASE DOMAIN-CONTAINING PROTEIN-RELATED"/>
    <property type="match status" value="1"/>
</dbReference>
<dbReference type="OrthoDB" id="5979581at2759"/>
<dbReference type="PANTHER" id="PTHR47634:SF9">
    <property type="entry name" value="PROTEIN KINASE DOMAIN-CONTAINING PROTEIN-RELATED"/>
    <property type="match status" value="1"/>
</dbReference>
<evidence type="ECO:0000256" key="1">
    <source>
        <dbReference type="ARBA" id="ARBA00012513"/>
    </source>
</evidence>
<evidence type="ECO:0000256" key="3">
    <source>
        <dbReference type="ARBA" id="ARBA00022679"/>
    </source>
</evidence>
<accession>A0A9P6CND1</accession>
<keyword evidence="2 10" id="KW-0723">Serine/threonine-protein kinase</keyword>
<reference evidence="12" key="1">
    <citation type="submission" date="2020-11" db="EMBL/GenBank/DDBJ databases">
        <authorList>
            <consortium name="DOE Joint Genome Institute"/>
            <person name="Ahrendt S."/>
            <person name="Riley R."/>
            <person name="Andreopoulos W."/>
            <person name="Labutti K."/>
            <person name="Pangilinan J."/>
            <person name="Ruiz-Duenas F.J."/>
            <person name="Barrasa J.M."/>
            <person name="Sanchez-Garcia M."/>
            <person name="Camarero S."/>
            <person name="Miyauchi S."/>
            <person name="Serrano A."/>
            <person name="Linde D."/>
            <person name="Babiker R."/>
            <person name="Drula E."/>
            <person name="Ayuso-Fernandez I."/>
            <person name="Pacheco R."/>
            <person name="Padilla G."/>
            <person name="Ferreira P."/>
            <person name="Barriuso J."/>
            <person name="Kellner H."/>
            <person name="Castanera R."/>
            <person name="Alfaro M."/>
            <person name="Ramirez L."/>
            <person name="Pisabarro A.G."/>
            <person name="Kuo A."/>
            <person name="Tritt A."/>
            <person name="Lipzen A."/>
            <person name="He G."/>
            <person name="Yan M."/>
            <person name="Ng V."/>
            <person name="Cullen D."/>
            <person name="Martin F."/>
            <person name="Rosso M.-N."/>
            <person name="Henrissat B."/>
            <person name="Hibbett D."/>
            <person name="Martinez A.T."/>
            <person name="Grigoriev I.V."/>
        </authorList>
    </citation>
    <scope>NUCLEOTIDE SEQUENCE</scope>
    <source>
        <strain evidence="12">CIRM-BRFM 674</strain>
    </source>
</reference>
<dbReference type="GO" id="GO:0005524">
    <property type="term" value="F:ATP binding"/>
    <property type="evidence" value="ECO:0007669"/>
    <property type="project" value="UniProtKB-UniRule"/>
</dbReference>
<protein>
    <recommendedName>
        <fullName evidence="1">non-specific serine/threonine protein kinase</fullName>
        <ecNumber evidence="1">2.7.11.1</ecNumber>
    </recommendedName>
</protein>
<evidence type="ECO:0000313" key="13">
    <source>
        <dbReference type="Proteomes" id="UP000807469"/>
    </source>
</evidence>
<comment type="caution">
    <text evidence="12">The sequence shown here is derived from an EMBL/GenBank/DDBJ whole genome shotgun (WGS) entry which is preliminary data.</text>
</comment>
<evidence type="ECO:0000313" key="12">
    <source>
        <dbReference type="EMBL" id="KAF9472717.1"/>
    </source>
</evidence>
<feature type="domain" description="Protein kinase" evidence="11">
    <location>
        <begin position="48"/>
        <end position="409"/>
    </location>
</feature>
<evidence type="ECO:0000256" key="4">
    <source>
        <dbReference type="ARBA" id="ARBA00022741"/>
    </source>
</evidence>
<dbReference type="Gene3D" id="1.10.510.10">
    <property type="entry name" value="Transferase(Phosphotransferase) domain 1"/>
    <property type="match status" value="1"/>
</dbReference>
<evidence type="ECO:0000256" key="5">
    <source>
        <dbReference type="ARBA" id="ARBA00022777"/>
    </source>
</evidence>
<dbReference type="Pfam" id="PF00069">
    <property type="entry name" value="Pkinase"/>
    <property type="match status" value="2"/>
</dbReference>
<dbReference type="EMBL" id="MU155505">
    <property type="protein sequence ID" value="KAF9472717.1"/>
    <property type="molecule type" value="Genomic_DNA"/>
</dbReference>
<dbReference type="GO" id="GO:0005634">
    <property type="term" value="C:nucleus"/>
    <property type="evidence" value="ECO:0007669"/>
    <property type="project" value="TreeGrafter"/>
</dbReference>
<dbReference type="EC" id="2.7.11.1" evidence="1"/>
<comment type="similarity">
    <text evidence="10">Belongs to the protein kinase superfamily.</text>
</comment>
<dbReference type="InterPro" id="IPR008271">
    <property type="entry name" value="Ser/Thr_kinase_AS"/>
</dbReference>
<dbReference type="FunFam" id="1.10.510.10:FF:000275">
    <property type="entry name" value="SRSF protein kinase 2 isoform X3"/>
    <property type="match status" value="1"/>
</dbReference>
<gene>
    <name evidence="12" type="ORF">BDN70DRAFT_886668</name>
</gene>
<evidence type="ECO:0000256" key="7">
    <source>
        <dbReference type="ARBA" id="ARBA00047899"/>
    </source>
</evidence>
<dbReference type="PROSITE" id="PS50011">
    <property type="entry name" value="PROTEIN_KINASE_DOM"/>
    <property type="match status" value="1"/>
</dbReference>
<keyword evidence="13" id="KW-1185">Reference proteome</keyword>
<keyword evidence="6 9" id="KW-0067">ATP-binding</keyword>
<evidence type="ECO:0000256" key="10">
    <source>
        <dbReference type="RuleBase" id="RU000304"/>
    </source>
</evidence>
<dbReference type="Gene3D" id="3.30.200.20">
    <property type="entry name" value="Phosphorylase Kinase, domain 1"/>
    <property type="match status" value="1"/>
</dbReference>
<comment type="catalytic activity">
    <reaction evidence="8">
        <text>L-seryl-[protein] + ATP = O-phospho-L-seryl-[protein] + ADP + H(+)</text>
        <dbReference type="Rhea" id="RHEA:17989"/>
        <dbReference type="Rhea" id="RHEA-COMP:9863"/>
        <dbReference type="Rhea" id="RHEA-COMP:11604"/>
        <dbReference type="ChEBI" id="CHEBI:15378"/>
        <dbReference type="ChEBI" id="CHEBI:29999"/>
        <dbReference type="ChEBI" id="CHEBI:30616"/>
        <dbReference type="ChEBI" id="CHEBI:83421"/>
        <dbReference type="ChEBI" id="CHEBI:456216"/>
        <dbReference type="EC" id="2.7.11.1"/>
    </reaction>
</comment>
<dbReference type="InterPro" id="IPR051334">
    <property type="entry name" value="SRPK"/>
</dbReference>
<feature type="binding site" evidence="9">
    <location>
        <position position="81"/>
    </location>
    <ligand>
        <name>ATP</name>
        <dbReference type="ChEBI" id="CHEBI:30616"/>
    </ligand>
</feature>
<evidence type="ECO:0000256" key="6">
    <source>
        <dbReference type="ARBA" id="ARBA00022840"/>
    </source>
</evidence>
<comment type="catalytic activity">
    <reaction evidence="7">
        <text>L-threonyl-[protein] + ATP = O-phospho-L-threonyl-[protein] + ADP + H(+)</text>
        <dbReference type="Rhea" id="RHEA:46608"/>
        <dbReference type="Rhea" id="RHEA-COMP:11060"/>
        <dbReference type="Rhea" id="RHEA-COMP:11605"/>
        <dbReference type="ChEBI" id="CHEBI:15378"/>
        <dbReference type="ChEBI" id="CHEBI:30013"/>
        <dbReference type="ChEBI" id="CHEBI:30616"/>
        <dbReference type="ChEBI" id="CHEBI:61977"/>
        <dbReference type="ChEBI" id="CHEBI:456216"/>
        <dbReference type="EC" id="2.7.11.1"/>
    </reaction>
</comment>
<dbReference type="InterPro" id="IPR000719">
    <property type="entry name" value="Prot_kinase_dom"/>
</dbReference>
<dbReference type="PROSITE" id="PS00108">
    <property type="entry name" value="PROTEIN_KINASE_ST"/>
    <property type="match status" value="1"/>
</dbReference>
<keyword evidence="3" id="KW-0808">Transferase</keyword>
<name>A0A9P6CND1_9AGAR</name>